<keyword evidence="2" id="KW-1185">Reference proteome</keyword>
<dbReference type="Proteomes" id="UP000076407">
    <property type="component" value="Unassembled WGS sequence"/>
</dbReference>
<sequence length="23" mass="2665">MSVCKECRSSSQRYLLVSVVCRM</sequence>
<name>A0A182XQ87_ANOQN</name>
<reference evidence="1" key="1">
    <citation type="submission" date="2020-05" db="UniProtKB">
        <authorList>
            <consortium name="EnsemblMetazoa"/>
        </authorList>
    </citation>
    <scope>IDENTIFICATION</scope>
    <source>
        <strain evidence="1">SANGQUA</strain>
    </source>
</reference>
<evidence type="ECO:0000313" key="2">
    <source>
        <dbReference type="Proteomes" id="UP000076407"/>
    </source>
</evidence>
<organism evidence="1 2">
    <name type="scientific">Anopheles quadriannulatus</name>
    <name type="common">Mosquito</name>
    <dbReference type="NCBI Taxonomy" id="34691"/>
    <lineage>
        <taxon>Eukaryota</taxon>
        <taxon>Metazoa</taxon>
        <taxon>Ecdysozoa</taxon>
        <taxon>Arthropoda</taxon>
        <taxon>Hexapoda</taxon>
        <taxon>Insecta</taxon>
        <taxon>Pterygota</taxon>
        <taxon>Neoptera</taxon>
        <taxon>Endopterygota</taxon>
        <taxon>Diptera</taxon>
        <taxon>Nematocera</taxon>
        <taxon>Culicoidea</taxon>
        <taxon>Culicidae</taxon>
        <taxon>Anophelinae</taxon>
        <taxon>Anopheles</taxon>
    </lineage>
</organism>
<evidence type="ECO:0000313" key="1">
    <source>
        <dbReference type="EnsemblMetazoa" id="AQUA014033-PA"/>
    </source>
</evidence>
<proteinExistence type="predicted"/>
<accession>A0A182XQ87</accession>
<dbReference type="EnsemblMetazoa" id="AQUA014033-RA">
    <property type="protein sequence ID" value="AQUA014033-PA"/>
    <property type="gene ID" value="AQUA014033"/>
</dbReference>
<dbReference type="VEuPathDB" id="VectorBase:AQUA014033"/>
<protein>
    <submittedName>
        <fullName evidence="1">Uncharacterized protein</fullName>
    </submittedName>
</protein>
<dbReference type="AlphaFoldDB" id="A0A182XQ87"/>